<accession>A0A1C7D6R8</accession>
<dbReference type="KEGG" id="anh:A6F65_00681"/>
<evidence type="ECO:0000313" key="1">
    <source>
        <dbReference type="EMBL" id="ANU07003.1"/>
    </source>
</evidence>
<sequence length="80" mass="9223">MFEKWRIKEHMEVSNFEGQHVGTVDDVDDGQIKLTKSDSMDDMHHFLSMEDVEKVEDNRVYLKQDARIPEGLGNKATEAA</sequence>
<dbReference type="EMBL" id="CP016545">
    <property type="protein sequence ID" value="ANU07003.1"/>
    <property type="molecule type" value="Genomic_DNA"/>
</dbReference>
<dbReference type="RefSeq" id="WP_067785975.1">
    <property type="nucleotide sequence ID" value="NZ_CP016545.1"/>
</dbReference>
<gene>
    <name evidence="1" type="ORF">A6F65_00681</name>
</gene>
<dbReference type="InterPro" id="IPR018684">
    <property type="entry name" value="DUF2171"/>
</dbReference>
<dbReference type="Pfam" id="PF09939">
    <property type="entry name" value="DUF2171"/>
    <property type="match status" value="1"/>
</dbReference>
<protein>
    <recommendedName>
        <fullName evidence="3">DUF2171 domain-containing protein</fullName>
    </recommendedName>
</protein>
<organism evidence="1 2">
    <name type="scientific">Paraurantiacibacter namhicola</name>
    <dbReference type="NCBI Taxonomy" id="645517"/>
    <lineage>
        <taxon>Bacteria</taxon>
        <taxon>Pseudomonadati</taxon>
        <taxon>Pseudomonadota</taxon>
        <taxon>Alphaproteobacteria</taxon>
        <taxon>Sphingomonadales</taxon>
        <taxon>Erythrobacteraceae</taxon>
        <taxon>Paraurantiacibacter</taxon>
    </lineage>
</organism>
<proteinExistence type="predicted"/>
<dbReference type="STRING" id="645517.A6F65_00681"/>
<dbReference type="Proteomes" id="UP000092698">
    <property type="component" value="Chromosome"/>
</dbReference>
<evidence type="ECO:0008006" key="3">
    <source>
        <dbReference type="Google" id="ProtNLM"/>
    </source>
</evidence>
<reference evidence="1 2" key="1">
    <citation type="submission" date="2016-07" db="EMBL/GenBank/DDBJ databases">
        <title>Complete genome sequence of Altererythrobacter namhicola JCM 16345T, containing esterase-encoding genes.</title>
        <authorList>
            <person name="Cheng H."/>
            <person name="Wu Y.-H."/>
            <person name="Jian S.-L."/>
            <person name="Huo Y.-Y."/>
            <person name="Wang C.-S."/>
            <person name="Xu X.-W."/>
        </authorList>
    </citation>
    <scope>NUCLEOTIDE SEQUENCE [LARGE SCALE GENOMIC DNA]</scope>
    <source>
        <strain evidence="1 2">JCM 16345</strain>
    </source>
</reference>
<name>A0A1C7D6R8_9SPHN</name>
<evidence type="ECO:0000313" key="2">
    <source>
        <dbReference type="Proteomes" id="UP000092698"/>
    </source>
</evidence>
<dbReference type="AlphaFoldDB" id="A0A1C7D6R8"/>
<dbReference type="OrthoDB" id="9803697at2"/>
<keyword evidence="2" id="KW-1185">Reference proteome</keyword>
<dbReference type="PATRIC" id="fig|645517.4.peg.683"/>